<dbReference type="PROSITE" id="PS00086">
    <property type="entry name" value="CYTOCHROME_P450"/>
    <property type="match status" value="1"/>
</dbReference>
<dbReference type="InterPro" id="IPR002401">
    <property type="entry name" value="Cyt_P450_E_grp-I"/>
</dbReference>
<dbReference type="GO" id="GO:0005506">
    <property type="term" value="F:iron ion binding"/>
    <property type="evidence" value="ECO:0007669"/>
    <property type="project" value="InterPro"/>
</dbReference>
<proteinExistence type="inferred from homology"/>
<evidence type="ECO:0000256" key="12">
    <source>
        <dbReference type="ARBA" id="ARBA00023136"/>
    </source>
</evidence>
<dbReference type="InterPro" id="IPR036396">
    <property type="entry name" value="Cyt_P450_sf"/>
</dbReference>
<keyword evidence="11 14" id="KW-0503">Monooxygenase</keyword>
<name>A0A8H7NWU9_9APHY</name>
<dbReference type="Pfam" id="PF00067">
    <property type="entry name" value="p450"/>
    <property type="match status" value="1"/>
</dbReference>
<evidence type="ECO:0008006" key="18">
    <source>
        <dbReference type="Google" id="ProtNLM"/>
    </source>
</evidence>
<evidence type="ECO:0000313" key="16">
    <source>
        <dbReference type="EMBL" id="KAF9807673.1"/>
    </source>
</evidence>
<dbReference type="GO" id="GO:0004497">
    <property type="term" value="F:monooxygenase activity"/>
    <property type="evidence" value="ECO:0007669"/>
    <property type="project" value="UniProtKB-KW"/>
</dbReference>
<dbReference type="InterPro" id="IPR017972">
    <property type="entry name" value="Cyt_P450_CS"/>
</dbReference>
<feature type="binding site" description="axial binding residue" evidence="13">
    <location>
        <position position="452"/>
    </location>
    <ligand>
        <name>heme</name>
        <dbReference type="ChEBI" id="CHEBI:30413"/>
    </ligand>
    <ligandPart>
        <name>Fe</name>
        <dbReference type="ChEBI" id="CHEBI:18248"/>
    </ligandPart>
</feature>
<dbReference type="GO" id="GO:0020037">
    <property type="term" value="F:heme binding"/>
    <property type="evidence" value="ECO:0007669"/>
    <property type="project" value="InterPro"/>
</dbReference>
<evidence type="ECO:0000256" key="9">
    <source>
        <dbReference type="ARBA" id="ARBA00023002"/>
    </source>
</evidence>
<comment type="cofactor">
    <cofactor evidence="1 13">
        <name>heme</name>
        <dbReference type="ChEBI" id="CHEBI:30413"/>
    </cofactor>
</comment>
<evidence type="ECO:0000256" key="1">
    <source>
        <dbReference type="ARBA" id="ARBA00001971"/>
    </source>
</evidence>
<evidence type="ECO:0000256" key="10">
    <source>
        <dbReference type="ARBA" id="ARBA00023004"/>
    </source>
</evidence>
<evidence type="ECO:0000256" key="6">
    <source>
        <dbReference type="ARBA" id="ARBA00022692"/>
    </source>
</evidence>
<dbReference type="GO" id="GO:0016020">
    <property type="term" value="C:membrane"/>
    <property type="evidence" value="ECO:0007669"/>
    <property type="project" value="UniProtKB-SubCell"/>
</dbReference>
<dbReference type="CDD" id="cd11065">
    <property type="entry name" value="CYP64-like"/>
    <property type="match status" value="1"/>
</dbReference>
<dbReference type="SUPFAM" id="SSF48264">
    <property type="entry name" value="Cytochrome P450"/>
    <property type="match status" value="1"/>
</dbReference>
<evidence type="ECO:0000256" key="13">
    <source>
        <dbReference type="PIRSR" id="PIRSR602401-1"/>
    </source>
</evidence>
<keyword evidence="8 15" id="KW-1133">Transmembrane helix</keyword>
<evidence type="ECO:0000256" key="2">
    <source>
        <dbReference type="ARBA" id="ARBA00004167"/>
    </source>
</evidence>
<dbReference type="PANTHER" id="PTHR46300">
    <property type="entry name" value="P450, PUTATIVE (EUROFUNG)-RELATED-RELATED"/>
    <property type="match status" value="1"/>
</dbReference>
<keyword evidence="9 14" id="KW-0560">Oxidoreductase</keyword>
<gene>
    <name evidence="16" type="ORF">IEO21_08131</name>
</gene>
<organism evidence="16 17">
    <name type="scientific">Rhodonia placenta</name>
    <dbReference type="NCBI Taxonomy" id="104341"/>
    <lineage>
        <taxon>Eukaryota</taxon>
        <taxon>Fungi</taxon>
        <taxon>Dikarya</taxon>
        <taxon>Basidiomycota</taxon>
        <taxon>Agaricomycotina</taxon>
        <taxon>Agaricomycetes</taxon>
        <taxon>Polyporales</taxon>
        <taxon>Adustoporiaceae</taxon>
        <taxon>Rhodonia</taxon>
    </lineage>
</organism>
<comment type="caution">
    <text evidence="16">The sequence shown here is derived from an EMBL/GenBank/DDBJ whole genome shotgun (WGS) entry which is preliminary data.</text>
</comment>
<dbReference type="AlphaFoldDB" id="A0A8H7NWU9"/>
<evidence type="ECO:0000256" key="15">
    <source>
        <dbReference type="SAM" id="Phobius"/>
    </source>
</evidence>
<evidence type="ECO:0000256" key="4">
    <source>
        <dbReference type="ARBA" id="ARBA00010617"/>
    </source>
</evidence>
<keyword evidence="5 13" id="KW-0349">Heme</keyword>
<keyword evidence="6 15" id="KW-0812">Transmembrane</keyword>
<reference evidence="16" key="2">
    <citation type="journal article" name="Front. Microbiol.">
        <title>Degradative Capacity of Two Strains of Rhodonia placenta: From Phenotype to Genotype.</title>
        <authorList>
            <person name="Kolle M."/>
            <person name="Horta M.A.C."/>
            <person name="Nowrousian M."/>
            <person name="Ohm R.A."/>
            <person name="Benz J.P."/>
            <person name="Pilgard A."/>
        </authorList>
    </citation>
    <scope>NUCLEOTIDE SEQUENCE</scope>
    <source>
        <strain evidence="16">FPRL280</strain>
    </source>
</reference>
<evidence type="ECO:0000256" key="14">
    <source>
        <dbReference type="RuleBase" id="RU000461"/>
    </source>
</evidence>
<evidence type="ECO:0000256" key="8">
    <source>
        <dbReference type="ARBA" id="ARBA00022989"/>
    </source>
</evidence>
<dbReference type="InterPro" id="IPR001128">
    <property type="entry name" value="Cyt_P450"/>
</dbReference>
<dbReference type="EMBL" id="JADOXO010000267">
    <property type="protein sequence ID" value="KAF9807673.1"/>
    <property type="molecule type" value="Genomic_DNA"/>
</dbReference>
<evidence type="ECO:0000256" key="7">
    <source>
        <dbReference type="ARBA" id="ARBA00022723"/>
    </source>
</evidence>
<evidence type="ECO:0000313" key="17">
    <source>
        <dbReference type="Proteomes" id="UP000639403"/>
    </source>
</evidence>
<keyword evidence="10 13" id="KW-0408">Iron</keyword>
<dbReference type="PRINTS" id="PR00463">
    <property type="entry name" value="EP450I"/>
</dbReference>
<dbReference type="Proteomes" id="UP000639403">
    <property type="component" value="Unassembled WGS sequence"/>
</dbReference>
<evidence type="ECO:0000256" key="5">
    <source>
        <dbReference type="ARBA" id="ARBA00022617"/>
    </source>
</evidence>
<comment type="subcellular location">
    <subcellularLocation>
        <location evidence="2">Membrane</location>
        <topology evidence="2">Single-pass membrane protein</topology>
    </subcellularLocation>
</comment>
<comment type="pathway">
    <text evidence="3">Secondary metabolite biosynthesis.</text>
</comment>
<dbReference type="Gene3D" id="1.10.630.10">
    <property type="entry name" value="Cytochrome P450"/>
    <property type="match status" value="1"/>
</dbReference>
<sequence length="526" mass="58194">MQAPDPTQGQLGVPFATSHAALAVAAVTVLAALLVHELSAYSKRRSMPPGPFRWPLIGNTLQVPQVHPWLTYSRWARVYGDIFYLDALGQHIIVINSARVARELLDRRSSIYSGRPHLVCAVSFVGGDRMLIIQPYGDELRQQRRLISQTLSTSTIGQYYDIQEAAARRLVLGVIDNPSSLEGHIKTNIASIIMLVVYGYTVKGTEDMFAERAIQVVDNLSLAATPGIWLADMIPQLKYVPSWMPGLSSLKTAKAWRKLLHTTNGMVYQWCKENSENGTAHLPNLCASVLSDAEGKATLQLEESLKWVAFSVLTGGLDTNISTIISFILAMLRFPDVQKKAQAEIDAVVGSERLPQISDRPSLPYIRSVIAETYRWLPATPLCVPHALDEDDVYDGSFLPKGSIIIPNVWHMLHDPNIYPEPDAFKPERYGGSDIEMKKVTDIAFGFGRRACPGFHFAQGTIFSIVVTVLATCDIVPIVDNHGREIIPDVRYSTKIILCPEDVKCTFRPRSEKAKLALVDSTTSGL</sequence>
<dbReference type="InterPro" id="IPR050364">
    <property type="entry name" value="Cytochrome_P450_fung"/>
</dbReference>
<reference evidence="16" key="1">
    <citation type="submission" date="2020-11" db="EMBL/GenBank/DDBJ databases">
        <authorList>
            <person name="Koelle M."/>
            <person name="Horta M.A.C."/>
            <person name="Nowrousian M."/>
            <person name="Ohm R.A."/>
            <person name="Benz P."/>
            <person name="Pilgard A."/>
        </authorList>
    </citation>
    <scope>NUCLEOTIDE SEQUENCE</scope>
    <source>
        <strain evidence="16">FPRL280</strain>
    </source>
</reference>
<keyword evidence="7 13" id="KW-0479">Metal-binding</keyword>
<protein>
    <recommendedName>
        <fullName evidence="18">Cytochrome P450</fullName>
    </recommendedName>
</protein>
<feature type="transmembrane region" description="Helical" evidence="15">
    <location>
        <begin position="12"/>
        <end position="35"/>
    </location>
</feature>
<dbReference type="GO" id="GO:0016705">
    <property type="term" value="F:oxidoreductase activity, acting on paired donors, with incorporation or reduction of molecular oxygen"/>
    <property type="evidence" value="ECO:0007669"/>
    <property type="project" value="InterPro"/>
</dbReference>
<keyword evidence="12 15" id="KW-0472">Membrane</keyword>
<dbReference type="PANTHER" id="PTHR46300:SF7">
    <property type="entry name" value="P450, PUTATIVE (EUROFUNG)-RELATED"/>
    <property type="match status" value="1"/>
</dbReference>
<evidence type="ECO:0000256" key="11">
    <source>
        <dbReference type="ARBA" id="ARBA00023033"/>
    </source>
</evidence>
<evidence type="ECO:0000256" key="3">
    <source>
        <dbReference type="ARBA" id="ARBA00005179"/>
    </source>
</evidence>
<accession>A0A8H7NWU9</accession>
<comment type="similarity">
    <text evidence="4 14">Belongs to the cytochrome P450 family.</text>
</comment>